<sequence>MILPNKYVSNSESLIGLGALILDVMGKKSIPLDKLWKAFEKKYTINKLNNPPTYQKFILTLNLMFMLGMIGYTDEGEIYNENLKSNNK</sequence>
<dbReference type="Proteomes" id="UP001248134">
    <property type="component" value="Unassembled WGS sequence"/>
</dbReference>
<accession>A0AAJ2DLX9</accession>
<protein>
    <submittedName>
        <fullName evidence="1">Uncharacterized protein</fullName>
    </submittedName>
</protein>
<dbReference type="AlphaFoldDB" id="A0AAJ2DLX9"/>
<comment type="caution">
    <text evidence="1">The sequence shown here is derived from an EMBL/GenBank/DDBJ whole genome shotgun (WGS) entry which is preliminary data.</text>
</comment>
<proteinExistence type="predicted"/>
<dbReference type="Pfam" id="PF20293">
    <property type="entry name" value="MC6"/>
    <property type="match status" value="1"/>
</dbReference>
<name>A0AAJ2DLX9_9BACI</name>
<reference evidence="1" key="1">
    <citation type="submission" date="2019-07" db="EMBL/GenBank/DDBJ databases">
        <title>Phylogenomic Reclassification of ATCC Bacillus Strains and Various Taxa within the Genus Bacillus.</title>
        <authorList>
            <person name="Riojas M.A."/>
            <person name="Frank A.M."/>
            <person name="Fenn S.L."/>
            <person name="King S.P."/>
            <person name="Brower S.M."/>
            <person name="Hazbon M.H."/>
        </authorList>
    </citation>
    <scope>NUCLEOTIDE SEQUENCE</scope>
    <source>
        <strain evidence="1">NR-12239</strain>
    </source>
</reference>
<evidence type="ECO:0000313" key="2">
    <source>
        <dbReference type="Proteomes" id="UP001248134"/>
    </source>
</evidence>
<evidence type="ECO:0000313" key="1">
    <source>
        <dbReference type="EMBL" id="MDR4325858.1"/>
    </source>
</evidence>
<organism evidence="1 2">
    <name type="scientific">Bacillus pseudomycoides</name>
    <dbReference type="NCBI Taxonomy" id="64104"/>
    <lineage>
        <taxon>Bacteria</taxon>
        <taxon>Bacillati</taxon>
        <taxon>Bacillota</taxon>
        <taxon>Bacilli</taxon>
        <taxon>Bacillales</taxon>
        <taxon>Bacillaceae</taxon>
        <taxon>Bacillus</taxon>
        <taxon>Bacillus cereus group</taxon>
    </lineage>
</organism>
<dbReference type="InterPro" id="IPR046897">
    <property type="entry name" value="ABC-3C_MC6"/>
</dbReference>
<dbReference type="EMBL" id="VLYX01000005">
    <property type="protein sequence ID" value="MDR4325858.1"/>
    <property type="molecule type" value="Genomic_DNA"/>
</dbReference>
<dbReference type="RefSeq" id="WP_098604235.1">
    <property type="nucleotide sequence ID" value="NZ_JARMDG010000025.1"/>
</dbReference>
<gene>
    <name evidence="1" type="ORF">FOS08_07860</name>
</gene>